<gene>
    <name evidence="2" type="ORF">KZC48_05750</name>
</gene>
<name>A0ABT8FRF5_9MICO</name>
<keyword evidence="3" id="KW-1185">Reference proteome</keyword>
<dbReference type="Proteomes" id="UP001172731">
    <property type="component" value="Unassembled WGS sequence"/>
</dbReference>
<evidence type="ECO:0000313" key="2">
    <source>
        <dbReference type="EMBL" id="MDN4463901.1"/>
    </source>
</evidence>
<accession>A0ABT8FRF5</accession>
<sequence>MPSNSPRPELLGLQEPRVRTLPRSRVDSLIDDVLDICDLANIQCDPWQEGGLEAVASIDADGQWAATEFGILVSRQQGKGNILLPYELAHLFLWPREDGAPKLIGHTAHEGATAREAFRRARRIILASPVLRAELVGGGKQTAQGVTGISTGNGNWAIELKNGNRLVFFTRTGSAGVGVSFDVLIVDEAQHSPLTILEALLPATDASPNKQVLFTGTVPKEDQDGEYFEGLRDRGRKGGFDRTGWIEHTPVGSDDPDTAAEIDLGSPQAWREANPGLGIRLAWKTVQDDWDRMGQTNPDAFARQRLSIWPSRRAEATVKLSELDLEVWKRHARDDAGVIGEGVVLSLALGRGGGYATIGKAVRVDTETIAVEHHRTDRGTMWIADEIKQVRDELGAVLVVLDPKNAAAVLSSLDRAGIKYLGMNLDEIAAAHTLFIEYVNAGLVPHRPQDEVTKSLEFATTRNIGRAGVTWEQSDPQKPVTMAQAVTWALWGVLKSEASVKTPTPPPPAAQVVTRDTGGNGPETNLAIARF</sequence>
<reference evidence="2" key="1">
    <citation type="submission" date="2021-06" db="EMBL/GenBank/DDBJ databases">
        <title>Genome-based taxonomic framework of Microbacterium strains isolated from marine environment, the description of four new species and reclassification of four preexisting species.</title>
        <authorList>
            <person name="Lee S.D."/>
            <person name="Kim S.-M."/>
            <person name="Byeon Y.-S."/>
            <person name="Yang H.L."/>
            <person name="Kim I.S."/>
        </authorList>
    </citation>
    <scope>NUCLEOTIDE SEQUENCE</scope>
    <source>
        <strain evidence="2">KACC 20510</strain>
    </source>
</reference>
<evidence type="ECO:0008006" key="4">
    <source>
        <dbReference type="Google" id="ProtNLM"/>
    </source>
</evidence>
<dbReference type="EMBL" id="JAHWXI010000004">
    <property type="protein sequence ID" value="MDN4463901.1"/>
    <property type="molecule type" value="Genomic_DNA"/>
</dbReference>
<feature type="region of interest" description="Disordered" evidence="1">
    <location>
        <begin position="499"/>
        <end position="524"/>
    </location>
</feature>
<proteinExistence type="predicted"/>
<comment type="caution">
    <text evidence="2">The sequence shown here is derived from an EMBL/GenBank/DDBJ whole genome shotgun (WGS) entry which is preliminary data.</text>
</comment>
<dbReference type="RefSeq" id="WP_301133016.1">
    <property type="nucleotide sequence ID" value="NZ_BAAAUQ010000019.1"/>
</dbReference>
<evidence type="ECO:0000313" key="3">
    <source>
        <dbReference type="Proteomes" id="UP001172731"/>
    </source>
</evidence>
<organism evidence="2 3">
    <name type="scientific">Microbacterium aurantiacum</name>
    <dbReference type="NCBI Taxonomy" id="162393"/>
    <lineage>
        <taxon>Bacteria</taxon>
        <taxon>Bacillati</taxon>
        <taxon>Actinomycetota</taxon>
        <taxon>Actinomycetes</taxon>
        <taxon>Micrococcales</taxon>
        <taxon>Microbacteriaceae</taxon>
        <taxon>Microbacterium</taxon>
    </lineage>
</organism>
<evidence type="ECO:0000256" key="1">
    <source>
        <dbReference type="SAM" id="MobiDB-lite"/>
    </source>
</evidence>
<dbReference type="Gene3D" id="3.40.50.300">
    <property type="entry name" value="P-loop containing nucleotide triphosphate hydrolases"/>
    <property type="match status" value="1"/>
</dbReference>
<protein>
    <recommendedName>
        <fullName evidence="4">Terminase</fullName>
    </recommendedName>
</protein>
<dbReference type="InterPro" id="IPR027417">
    <property type="entry name" value="P-loop_NTPase"/>
</dbReference>